<dbReference type="InterPro" id="IPR000477">
    <property type="entry name" value="RT_dom"/>
</dbReference>
<feature type="non-terminal residue" evidence="2">
    <location>
        <position position="63"/>
    </location>
</feature>
<organism evidence="2 3">
    <name type="scientific">Rotaria magnacalcarata</name>
    <dbReference type="NCBI Taxonomy" id="392030"/>
    <lineage>
        <taxon>Eukaryota</taxon>
        <taxon>Metazoa</taxon>
        <taxon>Spiralia</taxon>
        <taxon>Gnathifera</taxon>
        <taxon>Rotifera</taxon>
        <taxon>Eurotatoria</taxon>
        <taxon>Bdelloidea</taxon>
        <taxon>Philodinida</taxon>
        <taxon>Philodinidae</taxon>
        <taxon>Rotaria</taxon>
    </lineage>
</organism>
<reference evidence="2" key="1">
    <citation type="submission" date="2021-02" db="EMBL/GenBank/DDBJ databases">
        <authorList>
            <person name="Nowell W R."/>
        </authorList>
    </citation>
    <scope>NUCLEOTIDE SEQUENCE</scope>
</reference>
<proteinExistence type="predicted"/>
<protein>
    <recommendedName>
        <fullName evidence="1">Reverse transcriptase domain-containing protein</fullName>
    </recommendedName>
</protein>
<evidence type="ECO:0000313" key="2">
    <source>
        <dbReference type="EMBL" id="CAF5209185.1"/>
    </source>
</evidence>
<feature type="domain" description="Reverse transcriptase" evidence="1">
    <location>
        <begin position="1"/>
        <end position="63"/>
    </location>
</feature>
<name>A0A8S3IYB9_9BILA</name>
<evidence type="ECO:0000259" key="1">
    <source>
        <dbReference type="PROSITE" id="PS50878"/>
    </source>
</evidence>
<dbReference type="EMBL" id="CAJOBI010338297">
    <property type="protein sequence ID" value="CAF5209185.1"/>
    <property type="molecule type" value="Genomic_DNA"/>
</dbReference>
<dbReference type="AlphaFoldDB" id="A0A8S3IYB9"/>
<evidence type="ECO:0000313" key="3">
    <source>
        <dbReference type="Proteomes" id="UP000676336"/>
    </source>
</evidence>
<comment type="caution">
    <text evidence="2">The sequence shown here is derived from an EMBL/GenBank/DDBJ whole genome shotgun (WGS) entry which is preliminary data.</text>
</comment>
<gene>
    <name evidence="2" type="ORF">SMN809_LOCUS77820</name>
</gene>
<dbReference type="PROSITE" id="PS50878">
    <property type="entry name" value="RT_POL"/>
    <property type="match status" value="1"/>
</dbReference>
<accession>A0A8S3IYB9</accession>
<sequence>MDKTTAKFNGVNISGTYVNNLRFADDIDLINENHSILQKHLEQITKTAEEAGLLINIQKTKTL</sequence>
<dbReference type="Proteomes" id="UP000676336">
    <property type="component" value="Unassembled WGS sequence"/>
</dbReference>